<dbReference type="PATRIC" id="fig|1318743.3.peg.176"/>
<keyword evidence="8" id="KW-0966">Cell projection</keyword>
<evidence type="ECO:0000313" key="8">
    <source>
        <dbReference type="EMBL" id="ALE02985.1"/>
    </source>
</evidence>
<comment type="subcellular location">
    <subcellularLocation>
        <location evidence="1">Cell membrane</location>
        <topology evidence="1">Multi-pass membrane protein</topology>
    </subcellularLocation>
</comment>
<protein>
    <submittedName>
        <fullName evidence="8">Flagellar biosynthesis protein FliR</fullName>
    </submittedName>
</protein>
<dbReference type="PANTHER" id="PTHR30065">
    <property type="entry name" value="FLAGELLAR BIOSYNTHETIC PROTEIN FLIR"/>
    <property type="match status" value="1"/>
</dbReference>
<dbReference type="STRING" id="1318743.PU02_0171"/>
<accession>A0A0M3T2M3</accession>
<evidence type="ECO:0000313" key="9">
    <source>
        <dbReference type="Proteomes" id="UP000057213"/>
    </source>
</evidence>
<comment type="similarity">
    <text evidence="2">Belongs to the FliR/MopE/SpaR family.</text>
</comment>
<keyword evidence="4 7" id="KW-0812">Transmembrane</keyword>
<dbReference type="NCBIfam" id="NF009416">
    <property type="entry name" value="PRK12780.1"/>
    <property type="match status" value="1"/>
</dbReference>
<evidence type="ECO:0000256" key="1">
    <source>
        <dbReference type="ARBA" id="ARBA00004651"/>
    </source>
</evidence>
<keyword evidence="5 7" id="KW-1133">Transmembrane helix</keyword>
<dbReference type="AlphaFoldDB" id="A0A0M3T2M3"/>
<dbReference type="GO" id="GO:0005886">
    <property type="term" value="C:plasma membrane"/>
    <property type="evidence" value="ECO:0007669"/>
    <property type="project" value="UniProtKB-SubCell"/>
</dbReference>
<feature type="transmembrane region" description="Helical" evidence="7">
    <location>
        <begin position="186"/>
        <end position="208"/>
    </location>
</feature>
<dbReference type="Proteomes" id="UP000057213">
    <property type="component" value="Chromosome"/>
</dbReference>
<dbReference type="KEGG" id="banc:PU02_0171"/>
<evidence type="ECO:0000256" key="5">
    <source>
        <dbReference type="ARBA" id="ARBA00022989"/>
    </source>
</evidence>
<dbReference type="PANTHER" id="PTHR30065:SF1">
    <property type="entry name" value="SURFACE PRESENTATION OF ANTIGENS PROTEIN SPAR"/>
    <property type="match status" value="1"/>
</dbReference>
<keyword evidence="8" id="KW-0282">Flagellum</keyword>
<evidence type="ECO:0000256" key="7">
    <source>
        <dbReference type="SAM" id="Phobius"/>
    </source>
</evidence>
<name>A0A0M3T2M3_9HYPH</name>
<sequence length="259" mass="28518">MISVSPLTSFPIDNLVLITMLIFARVGACLMLMPGLSSARVPLHLRLFIALSFSLIALFTVADFFKFLGEKPDLGSLLQVLCSEMLIGMTFGVISHIYIWALQFMSTIIAMSVGYSGQSGYNLIDSTPETQVSHLMVIAGVMLFFASDMHMLVVRGLLASYEVLPPALIPNPEAALIDYRDSLSKIFFTTLSIAAPFIVYAVLVNVAVGLVNKLTPTIPVYFISLPFVIAGGMFLLYFIAPELLNFFNLEFQDWLKRGP</sequence>
<feature type="transmembrane region" description="Helical" evidence="7">
    <location>
        <begin position="220"/>
        <end position="240"/>
    </location>
</feature>
<evidence type="ECO:0000256" key="2">
    <source>
        <dbReference type="ARBA" id="ARBA00009772"/>
    </source>
</evidence>
<proteinExistence type="inferred from homology"/>
<evidence type="ECO:0000256" key="4">
    <source>
        <dbReference type="ARBA" id="ARBA00022692"/>
    </source>
</evidence>
<keyword evidence="9" id="KW-1185">Reference proteome</keyword>
<keyword evidence="8" id="KW-0969">Cilium</keyword>
<keyword evidence="3" id="KW-1003">Cell membrane</keyword>
<feature type="transmembrane region" description="Helical" evidence="7">
    <location>
        <begin position="15"/>
        <end position="33"/>
    </location>
</feature>
<gene>
    <name evidence="8" type="ORF">PU02_0171</name>
</gene>
<feature type="transmembrane region" description="Helical" evidence="7">
    <location>
        <begin position="45"/>
        <end position="65"/>
    </location>
</feature>
<dbReference type="Pfam" id="PF01311">
    <property type="entry name" value="Bac_export_1"/>
    <property type="match status" value="1"/>
</dbReference>
<evidence type="ECO:0000256" key="3">
    <source>
        <dbReference type="ARBA" id="ARBA00022475"/>
    </source>
</evidence>
<evidence type="ECO:0000256" key="6">
    <source>
        <dbReference type="ARBA" id="ARBA00023136"/>
    </source>
</evidence>
<keyword evidence="6 7" id="KW-0472">Membrane</keyword>
<dbReference type="InterPro" id="IPR002010">
    <property type="entry name" value="T3SS_IM_R"/>
</dbReference>
<reference evidence="8 9" key="1">
    <citation type="journal article" date="2015" name="Genome Announc.">
        <title>Complete Genome Sequence of Bartonella ancashensis Strain 20.00, Isolated from the Blood of a Patient with Verruga Peruana.</title>
        <authorList>
            <person name="Hang J."/>
            <person name="Mullins K.E."/>
            <person name="Clifford R.J."/>
            <person name="Onmus-Leone F."/>
            <person name="Yang Y."/>
            <person name="Jiang J."/>
            <person name="Leguia M."/>
            <person name="Kasper M.R."/>
            <person name="Maguina C."/>
            <person name="Lesho E.P."/>
            <person name="Jarman R.G."/>
            <person name="Richards A.L."/>
            <person name="Blazes D."/>
        </authorList>
    </citation>
    <scope>NUCLEOTIDE SEQUENCE [LARGE SCALE GENOMIC DNA]</scope>
    <source>
        <strain evidence="8 9">20.00</strain>
    </source>
</reference>
<organism evidence="8 9">
    <name type="scientific">Bartonella ancashensis</name>
    <dbReference type="NCBI Taxonomy" id="1318743"/>
    <lineage>
        <taxon>Bacteria</taxon>
        <taxon>Pseudomonadati</taxon>
        <taxon>Pseudomonadota</taxon>
        <taxon>Alphaproteobacteria</taxon>
        <taxon>Hyphomicrobiales</taxon>
        <taxon>Bartonellaceae</taxon>
        <taxon>Bartonella</taxon>
    </lineage>
</organism>
<feature type="transmembrane region" description="Helical" evidence="7">
    <location>
        <begin position="85"/>
        <end position="114"/>
    </location>
</feature>
<feature type="transmembrane region" description="Helical" evidence="7">
    <location>
        <begin position="135"/>
        <end position="158"/>
    </location>
</feature>
<dbReference type="GO" id="GO:0006605">
    <property type="term" value="P:protein targeting"/>
    <property type="evidence" value="ECO:0007669"/>
    <property type="project" value="InterPro"/>
</dbReference>
<dbReference type="EMBL" id="CP010401">
    <property type="protein sequence ID" value="ALE02985.1"/>
    <property type="molecule type" value="Genomic_DNA"/>
</dbReference>
<dbReference type="PRINTS" id="PR00953">
    <property type="entry name" value="TYPE3IMRPROT"/>
</dbReference>